<dbReference type="Proteomes" id="UP001497383">
    <property type="component" value="Chromosome 3"/>
</dbReference>
<comment type="subcellular location">
    <subcellularLocation>
        <location evidence="1">Nucleus</location>
    </subcellularLocation>
</comment>
<dbReference type="InterPro" id="IPR055433">
    <property type="entry name" value="HAT_Syf1-like_N"/>
</dbReference>
<comment type="similarity">
    <text evidence="2">Belongs to the crooked-neck family.</text>
</comment>
<keyword evidence="6" id="KW-0508">mRNA splicing</keyword>
<keyword evidence="3" id="KW-0507">mRNA processing</keyword>
<evidence type="ECO:0000256" key="2">
    <source>
        <dbReference type="ARBA" id="ARBA00008644"/>
    </source>
</evidence>
<keyword evidence="5" id="KW-0677">Repeat</keyword>
<dbReference type="PANTHER" id="PTHR11246:SF3">
    <property type="entry name" value="CROOKED NECK-LIKE PROTEIN 1"/>
    <property type="match status" value="1"/>
</dbReference>
<dbReference type="SUPFAM" id="SSF48452">
    <property type="entry name" value="TPR-like"/>
    <property type="match status" value="1"/>
</dbReference>
<feature type="region of interest" description="Disordered" evidence="9">
    <location>
        <begin position="344"/>
        <end position="364"/>
    </location>
</feature>
<reference evidence="11 12" key="1">
    <citation type="submission" date="2024-03" db="EMBL/GenBank/DDBJ databases">
        <authorList>
            <person name="Brejova B."/>
        </authorList>
    </citation>
    <scope>NUCLEOTIDE SEQUENCE [LARGE SCALE GENOMIC DNA]</scope>
    <source>
        <strain evidence="11 12">CBS 14171</strain>
    </source>
</reference>
<organism evidence="11 12">
    <name type="scientific">Lodderomyces beijingensis</name>
    <dbReference type="NCBI Taxonomy" id="1775926"/>
    <lineage>
        <taxon>Eukaryota</taxon>
        <taxon>Fungi</taxon>
        <taxon>Dikarya</taxon>
        <taxon>Ascomycota</taxon>
        <taxon>Saccharomycotina</taxon>
        <taxon>Pichiomycetes</taxon>
        <taxon>Debaryomycetaceae</taxon>
        <taxon>Candida/Lodderomyces clade</taxon>
        <taxon>Lodderomyces</taxon>
    </lineage>
</organism>
<dbReference type="GeneID" id="92207502"/>
<evidence type="ECO:0000256" key="3">
    <source>
        <dbReference type="ARBA" id="ARBA00022664"/>
    </source>
</evidence>
<dbReference type="SMART" id="SM00386">
    <property type="entry name" value="HAT"/>
    <property type="match status" value="12"/>
</dbReference>
<dbReference type="InterPro" id="IPR011990">
    <property type="entry name" value="TPR-like_helical_dom_sf"/>
</dbReference>
<keyword evidence="12" id="KW-1185">Reference proteome</keyword>
<dbReference type="PANTHER" id="PTHR11246">
    <property type="entry name" value="PRE-MRNA SPLICING FACTOR"/>
    <property type="match status" value="1"/>
</dbReference>
<keyword evidence="4" id="KW-0747">Spliceosome</keyword>
<evidence type="ECO:0000256" key="8">
    <source>
        <dbReference type="ARBA" id="ARBA00039167"/>
    </source>
</evidence>
<dbReference type="EMBL" id="OZ022407">
    <property type="protein sequence ID" value="CAK9437928.1"/>
    <property type="molecule type" value="Genomic_DNA"/>
</dbReference>
<accession>A0ABP0ZIX2</accession>
<dbReference type="Pfam" id="PF23233">
    <property type="entry name" value="HAT_Syf1_CNRKL1_N"/>
    <property type="match status" value="1"/>
</dbReference>
<evidence type="ECO:0000259" key="10">
    <source>
        <dbReference type="Pfam" id="PF23233"/>
    </source>
</evidence>
<proteinExistence type="inferred from homology"/>
<protein>
    <recommendedName>
        <fullName evidence="8">Pre-mRNA-splicing factor CLF1</fullName>
    </recommendedName>
</protein>
<evidence type="ECO:0000256" key="4">
    <source>
        <dbReference type="ARBA" id="ARBA00022728"/>
    </source>
</evidence>
<sequence length="722" mass="85346">MGDDGDQITNNQILDEAFNKGNGLAFARPKQTIQDLEELYSYQQAKRKEYEQQLNKNRLNFGQWIRYARWELEHNHDFTRVRSIMERALDVNVQHIPFWTQYVQWELIHSNVNHARNLLERAVTTLPNVNKLWFLYVQTEEMLKNYQAVRAVFERWMQWHPDESAWDAYIHFETRYEQKDNARLVFERYLGEYPRGEIWQKWIDYELQNNAADTAQLRAVFEAAVISLSRGKIEDASFASILASWLRWEMKHQELERVKELRKLILDESQFHYAPKIKLQVLNAVSEVDNILGDKDSIESGIIQKRRAKYEEDVETDPTNYGAWWSYINLMMMMMTMTTMTTSASSSGHEQVSEAMKRATSTPPLDQYKSEKWKQFILLWVRYALWEEFDNNDIESARKCWNNCLKLIPHKTFTSGKVWIGLAEFELRRDPENGLANARKVFGRALGQMNVSGPKKNILKRYIKLENTLCEWDRVRMIYQKWLELGLLFGLTCNEIVKRYFSFELALEEHARCEAVLDVVMNLWKNQDLASCFDQSEIVQLAVEYYTDTMQYHKVRDIYRDLVTKEPTVFNWTTLALFESMIPTTEQLERLLDDTGKEEEGKDEFEIDIGAEQIRNTRTVFEEAENFYRDCSDNEKRKEILESWKEYEDVNGDEQSVADVAKKLPKRVKRRRTVVDDVEEEYYELVFPDRETKPAPAAAAAAPSYNKFLANAKKWAESKNKS</sequence>
<dbReference type="InterPro" id="IPR003107">
    <property type="entry name" value="HAT"/>
</dbReference>
<gene>
    <name evidence="11" type="ORF">LODBEIA_P23060</name>
</gene>
<evidence type="ECO:0000313" key="11">
    <source>
        <dbReference type="EMBL" id="CAK9437928.1"/>
    </source>
</evidence>
<evidence type="ECO:0000256" key="1">
    <source>
        <dbReference type="ARBA" id="ARBA00004123"/>
    </source>
</evidence>
<evidence type="ECO:0000256" key="5">
    <source>
        <dbReference type="ARBA" id="ARBA00022737"/>
    </source>
</evidence>
<evidence type="ECO:0000313" key="12">
    <source>
        <dbReference type="Proteomes" id="UP001497383"/>
    </source>
</evidence>
<evidence type="ECO:0000256" key="6">
    <source>
        <dbReference type="ARBA" id="ARBA00023187"/>
    </source>
</evidence>
<dbReference type="RefSeq" id="XP_066829244.1">
    <property type="nucleotide sequence ID" value="XM_066972291.1"/>
</dbReference>
<keyword evidence="7" id="KW-0539">Nucleus</keyword>
<evidence type="ECO:0000256" key="7">
    <source>
        <dbReference type="ARBA" id="ARBA00023242"/>
    </source>
</evidence>
<dbReference type="Gene3D" id="1.25.40.10">
    <property type="entry name" value="Tetratricopeptide repeat domain"/>
    <property type="match status" value="3"/>
</dbReference>
<evidence type="ECO:0000256" key="9">
    <source>
        <dbReference type="SAM" id="MobiDB-lite"/>
    </source>
</evidence>
<feature type="domain" description="Pre-mRNA-splicing factor Syf1-like N-terminal HAT-repeats" evidence="10">
    <location>
        <begin position="49"/>
        <end position="191"/>
    </location>
</feature>
<name>A0ABP0ZIX2_9ASCO</name>
<dbReference type="InterPro" id="IPR045075">
    <property type="entry name" value="Syf1-like"/>
</dbReference>